<evidence type="ECO:0000259" key="14">
    <source>
        <dbReference type="PROSITE" id="PS51352"/>
    </source>
</evidence>
<proteinExistence type="inferred from homology"/>
<reference evidence="15 16" key="1">
    <citation type="journal article" date="2010" name="Proc. Natl. Acad. Sci. U.S.A.">
        <title>A Nitrospira metagenome illuminates the physiology and evolution of globally important nitrite-oxidizing bacteria.</title>
        <authorList>
            <person name="Lucker S."/>
            <person name="Wagner M."/>
            <person name="Maixner F."/>
            <person name="Pelletier E."/>
            <person name="Koch H."/>
            <person name="Vacherie B."/>
            <person name="Rattei T."/>
            <person name="Sinninghe Damste J."/>
            <person name="Spieck E."/>
            <person name="Le Paslier D."/>
            <person name="Daims H."/>
        </authorList>
    </citation>
    <scope>NUCLEOTIDE SEQUENCE [LARGE SCALE GENOMIC DNA]</scope>
</reference>
<dbReference type="eggNOG" id="COG1225">
    <property type="taxonomic scope" value="Bacteria"/>
</dbReference>
<evidence type="ECO:0000256" key="4">
    <source>
        <dbReference type="ARBA" id="ARBA00022559"/>
    </source>
</evidence>
<organism evidence="15 16">
    <name type="scientific">Nitrospira defluvii</name>
    <dbReference type="NCBI Taxonomy" id="330214"/>
    <lineage>
        <taxon>Bacteria</taxon>
        <taxon>Pseudomonadati</taxon>
        <taxon>Nitrospirota</taxon>
        <taxon>Nitrospiria</taxon>
        <taxon>Nitrospirales</taxon>
        <taxon>Nitrospiraceae</taxon>
        <taxon>Nitrospira</taxon>
    </lineage>
</organism>
<dbReference type="PANTHER" id="PTHR42801">
    <property type="entry name" value="THIOREDOXIN-DEPENDENT PEROXIDE REDUCTASE"/>
    <property type="match status" value="1"/>
</dbReference>
<dbReference type="FunFam" id="3.40.30.10:FF:000007">
    <property type="entry name" value="Thioredoxin-dependent thiol peroxidase"/>
    <property type="match status" value="1"/>
</dbReference>
<keyword evidence="6 15" id="KW-0560">Oxidoreductase</keyword>
<keyword evidence="5" id="KW-0049">Antioxidant</keyword>
<dbReference type="NCBIfam" id="NF006960">
    <property type="entry name" value="PRK09437.1"/>
    <property type="match status" value="1"/>
</dbReference>
<evidence type="ECO:0000256" key="1">
    <source>
        <dbReference type="ARBA" id="ARBA00003330"/>
    </source>
</evidence>
<dbReference type="GO" id="GO:0005737">
    <property type="term" value="C:cytoplasm"/>
    <property type="evidence" value="ECO:0007669"/>
    <property type="project" value="TreeGrafter"/>
</dbReference>
<dbReference type="Gene3D" id="3.40.30.10">
    <property type="entry name" value="Glutaredoxin"/>
    <property type="match status" value="1"/>
</dbReference>
<accession>D8PDM2</accession>
<evidence type="ECO:0000256" key="3">
    <source>
        <dbReference type="ARBA" id="ARBA00013017"/>
    </source>
</evidence>
<dbReference type="CDD" id="cd03017">
    <property type="entry name" value="PRX_BCP"/>
    <property type="match status" value="1"/>
</dbReference>
<dbReference type="EC" id="1.11.1.24" evidence="3"/>
<dbReference type="Proteomes" id="UP000001660">
    <property type="component" value="Chromosome"/>
</dbReference>
<dbReference type="STRING" id="330214.NIDE1596"/>
<dbReference type="InterPro" id="IPR000866">
    <property type="entry name" value="AhpC/TSA"/>
</dbReference>
<dbReference type="PIRSF" id="PIRSF000239">
    <property type="entry name" value="AHPC"/>
    <property type="match status" value="1"/>
</dbReference>
<comment type="function">
    <text evidence="1">Thiol-specific peroxidase that catalyzes the reduction of hydrogen peroxide and organic hydroperoxides to water and alcohols, respectively. Plays a role in cell protection against oxidative stress by detoxifying peroxides and as sensor of hydrogen peroxide-mediated signaling events.</text>
</comment>
<dbReference type="InterPro" id="IPR024706">
    <property type="entry name" value="Peroxiredoxin_AhpC-typ"/>
</dbReference>
<feature type="domain" description="Thioredoxin" evidence="14">
    <location>
        <begin position="5"/>
        <end position="155"/>
    </location>
</feature>
<dbReference type="OrthoDB" id="9812811at2"/>
<keyword evidence="8" id="KW-0676">Redox-active center</keyword>
<comment type="catalytic activity">
    <reaction evidence="12">
        <text>a hydroperoxide + [thioredoxin]-dithiol = an alcohol + [thioredoxin]-disulfide + H2O</text>
        <dbReference type="Rhea" id="RHEA:62620"/>
        <dbReference type="Rhea" id="RHEA-COMP:10698"/>
        <dbReference type="Rhea" id="RHEA-COMP:10700"/>
        <dbReference type="ChEBI" id="CHEBI:15377"/>
        <dbReference type="ChEBI" id="CHEBI:29950"/>
        <dbReference type="ChEBI" id="CHEBI:30879"/>
        <dbReference type="ChEBI" id="CHEBI:35924"/>
        <dbReference type="ChEBI" id="CHEBI:50058"/>
        <dbReference type="EC" id="1.11.1.24"/>
    </reaction>
</comment>
<evidence type="ECO:0000256" key="9">
    <source>
        <dbReference type="ARBA" id="ARBA00032824"/>
    </source>
</evidence>
<dbReference type="AlphaFoldDB" id="D8PDM2"/>
<dbReference type="GO" id="GO:0045454">
    <property type="term" value="P:cell redox homeostasis"/>
    <property type="evidence" value="ECO:0007669"/>
    <property type="project" value="TreeGrafter"/>
</dbReference>
<dbReference type="InterPro" id="IPR050924">
    <property type="entry name" value="Peroxiredoxin_BCP/PrxQ"/>
</dbReference>
<dbReference type="PROSITE" id="PS51352">
    <property type="entry name" value="THIOREDOXIN_2"/>
    <property type="match status" value="1"/>
</dbReference>
<dbReference type="SUPFAM" id="SSF52833">
    <property type="entry name" value="Thioredoxin-like"/>
    <property type="match status" value="1"/>
</dbReference>
<keyword evidence="7" id="KW-1015">Disulfide bond</keyword>
<evidence type="ECO:0000256" key="8">
    <source>
        <dbReference type="ARBA" id="ARBA00023284"/>
    </source>
</evidence>
<dbReference type="KEGG" id="nde:NIDE1596"/>
<dbReference type="Pfam" id="PF00578">
    <property type="entry name" value="AhpC-TSA"/>
    <property type="match status" value="1"/>
</dbReference>
<evidence type="ECO:0000256" key="7">
    <source>
        <dbReference type="ARBA" id="ARBA00023157"/>
    </source>
</evidence>
<evidence type="ECO:0000256" key="11">
    <source>
        <dbReference type="ARBA" id="ARBA00042639"/>
    </source>
</evidence>
<evidence type="ECO:0000256" key="12">
    <source>
        <dbReference type="ARBA" id="ARBA00049091"/>
    </source>
</evidence>
<evidence type="ECO:0000256" key="2">
    <source>
        <dbReference type="ARBA" id="ARBA00011245"/>
    </source>
</evidence>
<evidence type="ECO:0000313" key="16">
    <source>
        <dbReference type="Proteomes" id="UP000001660"/>
    </source>
</evidence>
<evidence type="ECO:0000256" key="5">
    <source>
        <dbReference type="ARBA" id="ARBA00022862"/>
    </source>
</evidence>
<gene>
    <name evidence="15" type="primary">bcp</name>
    <name evidence="15" type="ORF">NIDE1596</name>
</gene>
<keyword evidence="16" id="KW-1185">Reference proteome</keyword>
<comment type="subunit">
    <text evidence="2">Monomer.</text>
</comment>
<protein>
    <recommendedName>
        <fullName evidence="3">thioredoxin-dependent peroxiredoxin</fullName>
        <ecNumber evidence="3">1.11.1.24</ecNumber>
    </recommendedName>
    <alternativeName>
        <fullName evidence="9">Thioredoxin peroxidase</fullName>
    </alternativeName>
    <alternativeName>
        <fullName evidence="11">Thioredoxin-dependent peroxiredoxin Bcp</fullName>
    </alternativeName>
</protein>
<keyword evidence="4 15" id="KW-0575">Peroxidase</keyword>
<comment type="similarity">
    <text evidence="10">Belongs to the peroxiredoxin family. BCP/PrxQ subfamily.</text>
</comment>
<dbReference type="PANTHER" id="PTHR42801:SF4">
    <property type="entry name" value="AHPC_TSA FAMILY PROTEIN"/>
    <property type="match status" value="1"/>
</dbReference>
<sequence>MADELDVGAKAPDFSLPDQDGSTVTLKGLKGKQVVLYFYPKDDTSGCTKEACDFRDSLAPIKKAGAVVLGVSKDGKASHQKFIAKYGLPFALLSDEEAEVCKAYGVYKEKSMYGRKYLGIERSTFVIDATGRIKALFRKVKVPGHVDEVLAALKA</sequence>
<evidence type="ECO:0000256" key="13">
    <source>
        <dbReference type="PIRSR" id="PIRSR000239-1"/>
    </source>
</evidence>
<dbReference type="InterPro" id="IPR036249">
    <property type="entry name" value="Thioredoxin-like_sf"/>
</dbReference>
<dbReference type="InterPro" id="IPR013766">
    <property type="entry name" value="Thioredoxin_domain"/>
</dbReference>
<evidence type="ECO:0000256" key="6">
    <source>
        <dbReference type="ARBA" id="ARBA00023002"/>
    </source>
</evidence>
<dbReference type="GO" id="GO:0034599">
    <property type="term" value="P:cellular response to oxidative stress"/>
    <property type="evidence" value="ECO:0007669"/>
    <property type="project" value="TreeGrafter"/>
</dbReference>
<feature type="active site" description="Cysteine sulfenic acid (-SOH) intermediate; for peroxidase activity" evidence="13">
    <location>
        <position position="47"/>
    </location>
</feature>
<evidence type="ECO:0000256" key="10">
    <source>
        <dbReference type="ARBA" id="ARBA00038489"/>
    </source>
</evidence>
<dbReference type="EMBL" id="FP929003">
    <property type="protein sequence ID" value="CBK41331.1"/>
    <property type="molecule type" value="Genomic_DNA"/>
</dbReference>
<evidence type="ECO:0000313" key="15">
    <source>
        <dbReference type="EMBL" id="CBK41331.1"/>
    </source>
</evidence>
<dbReference type="GO" id="GO:0008379">
    <property type="term" value="F:thioredoxin peroxidase activity"/>
    <property type="evidence" value="ECO:0007669"/>
    <property type="project" value="TreeGrafter"/>
</dbReference>
<name>D8PDM2_9BACT</name>
<dbReference type="HOGENOM" id="CLU_042529_14_1_0"/>